<accession>A0A853F888</accession>
<sequence>MENLLADSFERLLAQVSSPAAVRTVEEGGDPAALWAPIEASGFLDVLVPEERGGAGLGLADAFPLFMSAGRHALPLPFAHTVLARACLASAGQDIPEGPITLLPSDGLLWEAATFSALVPYGASADWVLTTMEDRSVLLPVAAATREGATARGGIRHLLVWNALPLESIISGPAQADIAAVSAAAHAALIAGATDRVVSMTLDYADQRTQFGKPIGKFQAIQSQLAVMAERALVARIAAGMACQSSDWIPQPLLAAVGKGRASEAAAIVADISHAVHGAIGITEEYDLQLYTRRLREWRLSGGAEAHWDHQVGEALLASETSALSFLCSALFPAARDC</sequence>
<dbReference type="Pfam" id="PF02771">
    <property type="entry name" value="Acyl-CoA_dh_N"/>
    <property type="match status" value="1"/>
</dbReference>
<dbReference type="Pfam" id="PF00441">
    <property type="entry name" value="Acyl-CoA_dh_1"/>
    <property type="match status" value="1"/>
</dbReference>
<dbReference type="OrthoDB" id="2450120at2"/>
<keyword evidence="5" id="KW-0560">Oxidoreductase</keyword>
<gene>
    <name evidence="8" type="ORF">H0A68_04020</name>
</gene>
<comment type="cofactor">
    <cofactor evidence="1">
        <name>FAD</name>
        <dbReference type="ChEBI" id="CHEBI:57692"/>
    </cofactor>
</comment>
<keyword evidence="4" id="KW-0274">FAD</keyword>
<evidence type="ECO:0000256" key="5">
    <source>
        <dbReference type="ARBA" id="ARBA00023002"/>
    </source>
</evidence>
<dbReference type="PANTHER" id="PTHR43884">
    <property type="entry name" value="ACYL-COA DEHYDROGENASE"/>
    <property type="match status" value="1"/>
</dbReference>
<dbReference type="AlphaFoldDB" id="A0A853F888"/>
<reference evidence="8 9" key="1">
    <citation type="submission" date="2020-07" db="EMBL/GenBank/DDBJ databases">
        <title>Taxonomic revisions and descriptions of new bacterial species based on genomic comparisons in the high-G+C-content subgroup of the family Alcaligenaceae.</title>
        <authorList>
            <person name="Szabo A."/>
            <person name="Felfoldi T."/>
        </authorList>
    </citation>
    <scope>NUCLEOTIDE SEQUENCE [LARGE SCALE GENOMIC DNA]</scope>
    <source>
        <strain evidence="8 9">DSM 25264</strain>
    </source>
</reference>
<proteinExistence type="inferred from homology"/>
<evidence type="ECO:0000259" key="7">
    <source>
        <dbReference type="Pfam" id="PF02771"/>
    </source>
</evidence>
<dbReference type="InterPro" id="IPR009075">
    <property type="entry name" value="AcylCo_DH/oxidase_C"/>
</dbReference>
<keyword evidence="9" id="KW-1185">Reference proteome</keyword>
<dbReference type="PANTHER" id="PTHR43884:SF20">
    <property type="entry name" value="ACYL-COA DEHYDROGENASE FADE28"/>
    <property type="match status" value="1"/>
</dbReference>
<dbReference type="SUPFAM" id="SSF47203">
    <property type="entry name" value="Acyl-CoA dehydrogenase C-terminal domain-like"/>
    <property type="match status" value="1"/>
</dbReference>
<dbReference type="InterPro" id="IPR013786">
    <property type="entry name" value="AcylCoA_DH/ox_N"/>
</dbReference>
<dbReference type="Proteomes" id="UP000580517">
    <property type="component" value="Unassembled WGS sequence"/>
</dbReference>
<evidence type="ECO:0000256" key="3">
    <source>
        <dbReference type="ARBA" id="ARBA00022630"/>
    </source>
</evidence>
<evidence type="ECO:0000256" key="1">
    <source>
        <dbReference type="ARBA" id="ARBA00001974"/>
    </source>
</evidence>
<evidence type="ECO:0000256" key="2">
    <source>
        <dbReference type="ARBA" id="ARBA00009347"/>
    </source>
</evidence>
<evidence type="ECO:0000313" key="8">
    <source>
        <dbReference type="EMBL" id="NYT36028.1"/>
    </source>
</evidence>
<dbReference type="EMBL" id="JACCEW010000001">
    <property type="protein sequence ID" value="NYT36028.1"/>
    <property type="molecule type" value="Genomic_DNA"/>
</dbReference>
<feature type="domain" description="Acyl-CoA dehydrogenase/oxidase C-terminal" evidence="6">
    <location>
        <begin position="182"/>
        <end position="307"/>
    </location>
</feature>
<evidence type="ECO:0000259" key="6">
    <source>
        <dbReference type="Pfam" id="PF00441"/>
    </source>
</evidence>
<evidence type="ECO:0000313" key="9">
    <source>
        <dbReference type="Proteomes" id="UP000580517"/>
    </source>
</evidence>
<dbReference type="GO" id="GO:0003995">
    <property type="term" value="F:acyl-CoA dehydrogenase activity"/>
    <property type="evidence" value="ECO:0007669"/>
    <property type="project" value="TreeGrafter"/>
</dbReference>
<protein>
    <submittedName>
        <fullName evidence="8">Acyl-CoA/acyl-ACP dehydrogenase</fullName>
    </submittedName>
</protein>
<dbReference type="SUPFAM" id="SSF56645">
    <property type="entry name" value="Acyl-CoA dehydrogenase NM domain-like"/>
    <property type="match status" value="1"/>
</dbReference>
<dbReference type="Gene3D" id="1.10.540.10">
    <property type="entry name" value="Acyl-CoA dehydrogenase/oxidase, N-terminal domain"/>
    <property type="match status" value="1"/>
</dbReference>
<comment type="caution">
    <text evidence="8">The sequence shown here is derived from an EMBL/GenBank/DDBJ whole genome shotgun (WGS) entry which is preliminary data.</text>
</comment>
<dbReference type="InterPro" id="IPR037069">
    <property type="entry name" value="AcylCoA_DH/ox_N_sf"/>
</dbReference>
<dbReference type="Gene3D" id="1.20.140.10">
    <property type="entry name" value="Butyryl-CoA Dehydrogenase, subunit A, domain 3"/>
    <property type="match status" value="1"/>
</dbReference>
<dbReference type="InterPro" id="IPR009100">
    <property type="entry name" value="AcylCoA_DH/oxidase_NM_dom_sf"/>
</dbReference>
<comment type="similarity">
    <text evidence="2">Belongs to the acyl-CoA dehydrogenase family.</text>
</comment>
<organism evidence="8 9">
    <name type="scientific">Allopusillimonas soli</name>
    <dbReference type="NCBI Taxonomy" id="659016"/>
    <lineage>
        <taxon>Bacteria</taxon>
        <taxon>Pseudomonadati</taxon>
        <taxon>Pseudomonadota</taxon>
        <taxon>Betaproteobacteria</taxon>
        <taxon>Burkholderiales</taxon>
        <taxon>Alcaligenaceae</taxon>
        <taxon>Allopusillimonas</taxon>
    </lineage>
</organism>
<keyword evidence="3" id="KW-0285">Flavoprotein</keyword>
<feature type="domain" description="Acyl-CoA dehydrogenase/oxidase N-terminal" evidence="7">
    <location>
        <begin position="3"/>
        <end position="93"/>
    </location>
</feature>
<name>A0A853F888_9BURK</name>
<dbReference type="RefSeq" id="WP_129967946.1">
    <property type="nucleotide sequence ID" value="NZ_JACCEW010000001.1"/>
</dbReference>
<dbReference type="GO" id="GO:0050660">
    <property type="term" value="F:flavin adenine dinucleotide binding"/>
    <property type="evidence" value="ECO:0007669"/>
    <property type="project" value="InterPro"/>
</dbReference>
<evidence type="ECO:0000256" key="4">
    <source>
        <dbReference type="ARBA" id="ARBA00022827"/>
    </source>
</evidence>
<dbReference type="InterPro" id="IPR036250">
    <property type="entry name" value="AcylCo_DH-like_C"/>
</dbReference>